<dbReference type="Proteomes" id="UP000054164">
    <property type="component" value="Unassembled WGS sequence"/>
</dbReference>
<evidence type="ECO:0000259" key="1">
    <source>
        <dbReference type="Pfam" id="PF13847"/>
    </source>
</evidence>
<sequence length="230" mass="26745">MSKNEENFWEEIYSKGQQLNRYPFDCVVSFIFKNYPRNKQKKDIKILEVGCGAGNNLWFAAREGFNVTGIDISESVIDYAKKRFQKDELKGKFIVGSFDEIANLKEKFDLIIDRAAITNICLDEAKKCVTSIRKALNTDGVMFFNAYSDKHSSCSSGKYLNNGMVTDIQNRFSNIKELYFYGRRDIFELFKEGWKIESIQHTETTEQISPEYFVYADWKVVVRKVGNENE</sequence>
<accession>A0A0S6UA69</accession>
<dbReference type="SUPFAM" id="SSF53335">
    <property type="entry name" value="S-adenosyl-L-methionine-dependent methyltransferases"/>
    <property type="match status" value="1"/>
</dbReference>
<dbReference type="AlphaFoldDB" id="A0A0S6UA69"/>
<organism evidence="2">
    <name type="scientific">Clostridium botulinum B str. Osaka05</name>
    <dbReference type="NCBI Taxonomy" id="1407017"/>
    <lineage>
        <taxon>Bacteria</taxon>
        <taxon>Bacillati</taxon>
        <taxon>Bacillota</taxon>
        <taxon>Clostridia</taxon>
        <taxon>Eubacteriales</taxon>
        <taxon>Clostridiaceae</taxon>
        <taxon>Clostridium</taxon>
    </lineage>
</organism>
<protein>
    <recommendedName>
        <fullName evidence="1">Methyltransferase domain-containing protein</fullName>
    </recommendedName>
</protein>
<reference evidence="2" key="1">
    <citation type="submission" date="2013-10" db="EMBL/GenBank/DDBJ databases">
        <title>Draft genome sequence of Clostridium botulinum type B strain Osaka05.</title>
        <authorList>
            <person name="Sakaguchi Y."/>
            <person name="Hosomi K."/>
            <person name="Uchiyama J."/>
            <person name="Ogura Y."/>
            <person name="Sakaguchi M."/>
            <person name="Kohda T."/>
            <person name="Mukamoto M."/>
            <person name="Misawa N."/>
            <person name="Matsuzaki S."/>
            <person name="Hayashi T."/>
            <person name="Kozaki S."/>
        </authorList>
    </citation>
    <scope>NUCLEOTIDE SEQUENCE</scope>
    <source>
        <strain evidence="2">Osaka05</strain>
    </source>
</reference>
<dbReference type="Gene3D" id="3.40.50.150">
    <property type="entry name" value="Vaccinia Virus protein VP39"/>
    <property type="match status" value="1"/>
</dbReference>
<dbReference type="EMBL" id="DF384213">
    <property type="protein sequence ID" value="GAE03143.1"/>
    <property type="molecule type" value="Genomic_DNA"/>
</dbReference>
<dbReference type="RefSeq" id="WP_051394149.1">
    <property type="nucleotide sequence ID" value="NZ_DF384213.1"/>
</dbReference>
<feature type="domain" description="Methyltransferase" evidence="1">
    <location>
        <begin position="41"/>
        <end position="161"/>
    </location>
</feature>
<evidence type="ECO:0000313" key="2">
    <source>
        <dbReference type="EMBL" id="GAE03143.1"/>
    </source>
</evidence>
<dbReference type="CDD" id="cd02440">
    <property type="entry name" value="AdoMet_MTases"/>
    <property type="match status" value="1"/>
</dbReference>
<dbReference type="Pfam" id="PF13847">
    <property type="entry name" value="Methyltransf_31"/>
    <property type="match status" value="1"/>
</dbReference>
<dbReference type="PANTHER" id="PTHR43861">
    <property type="entry name" value="TRANS-ACONITATE 2-METHYLTRANSFERASE-RELATED"/>
    <property type="match status" value="1"/>
</dbReference>
<gene>
    <name evidence="2" type="ORF">CBO05C_2833</name>
</gene>
<name>A0A0S6UA69_CLOBO</name>
<dbReference type="InterPro" id="IPR029063">
    <property type="entry name" value="SAM-dependent_MTases_sf"/>
</dbReference>
<proteinExistence type="predicted"/>
<dbReference type="InterPro" id="IPR025714">
    <property type="entry name" value="Methyltranfer_dom"/>
</dbReference>
<dbReference type="HOGENOM" id="CLU_1203133_0_0_9"/>